<sequence>MQKEVQFKEKSLLLESDLKGLEINKVVDNCLEILLLVYRLSKVHSLDAVYIENLKEKLVNEILVWSSKLSTFKEYNEKDIIKLRYCLCVFIDESLMKNDLFINSSWANHTLTVRLFDETLGGDNFYDIALSWLSNPSKNKDFLEFIYVCLILGYKGKYSHEKDVEEKIIYLCNNIASALTPLINLTDKTAFEKAYSGANKENFWQYFQRRFMKFALVIMPIGCILIFFIFAIFDLQTHNTKIDSNVSSLIENIKKL</sequence>
<dbReference type="AlphaFoldDB" id="A0A0A8HA73"/>
<gene>
    <name evidence="3" type="primary">tssL</name>
    <name evidence="3" type="ORF">CSUB8521_1041</name>
</gene>
<keyword evidence="1" id="KW-0472">Membrane</keyword>
<dbReference type="Pfam" id="PF09850">
    <property type="entry name" value="DotU"/>
    <property type="match status" value="1"/>
</dbReference>
<evidence type="ECO:0000313" key="4">
    <source>
        <dbReference type="Proteomes" id="UP000031135"/>
    </source>
</evidence>
<dbReference type="InterPro" id="IPR017732">
    <property type="entry name" value="T4/T6SS_DotU"/>
</dbReference>
<dbReference type="HOGENOM" id="CLU_1092744_0_0_7"/>
<feature type="transmembrane region" description="Helical" evidence="1">
    <location>
        <begin position="214"/>
        <end position="233"/>
    </location>
</feature>
<dbReference type="PANTHER" id="PTHR38033">
    <property type="entry name" value="MEMBRANE PROTEIN-RELATED"/>
    <property type="match status" value="1"/>
</dbReference>
<evidence type="ECO:0000313" key="3">
    <source>
        <dbReference type="EMBL" id="AJC90877.1"/>
    </source>
</evidence>
<dbReference type="KEGG" id="csm:CSUB8521_1041"/>
<dbReference type="NCBIfam" id="NF038228">
    <property type="entry name" value="IcmH_DotU_IVB"/>
    <property type="match status" value="1"/>
</dbReference>
<evidence type="ECO:0000259" key="2">
    <source>
        <dbReference type="Pfam" id="PF09850"/>
    </source>
</evidence>
<dbReference type="RefSeq" id="WP_039664028.1">
    <property type="nucleotide sequence ID" value="NZ_CP007772.1"/>
</dbReference>
<dbReference type="PANTHER" id="PTHR38033:SF1">
    <property type="entry name" value="DOTU FAMILY TYPE IV_VI SECRETION SYSTEM PROTEIN"/>
    <property type="match status" value="1"/>
</dbReference>
<dbReference type="EMBL" id="CP007772">
    <property type="protein sequence ID" value="AJC90877.1"/>
    <property type="molecule type" value="Genomic_DNA"/>
</dbReference>
<keyword evidence="1" id="KW-1133">Transmembrane helix</keyword>
<feature type="domain" description="Type IV / VI secretion system DotU" evidence="2">
    <location>
        <begin position="27"/>
        <end position="234"/>
    </location>
</feature>
<dbReference type="InterPro" id="IPR038522">
    <property type="entry name" value="T4/T6SS_DotU_sf"/>
</dbReference>
<name>A0A0A8HA73_9BACT</name>
<keyword evidence="1" id="KW-0812">Transmembrane</keyword>
<dbReference type="Gene3D" id="1.25.40.590">
    <property type="entry name" value="Type IV / VI secretion system, DotU"/>
    <property type="match status" value="1"/>
</dbReference>
<proteinExistence type="predicted"/>
<protein>
    <submittedName>
        <fullName evidence="3">Type VI secretion system, membrane platform protein</fullName>
    </submittedName>
</protein>
<dbReference type="OrthoDB" id="345640at2"/>
<dbReference type="Proteomes" id="UP000031135">
    <property type="component" value="Chromosome"/>
</dbReference>
<accession>A0A0A8HA73</accession>
<evidence type="ECO:0000256" key="1">
    <source>
        <dbReference type="SAM" id="Phobius"/>
    </source>
</evidence>
<organism evidence="3 4">
    <name type="scientific">Campylobacter subantarcticus LMG 24374</name>
    <dbReference type="NCBI Taxonomy" id="1388751"/>
    <lineage>
        <taxon>Bacteria</taxon>
        <taxon>Pseudomonadati</taxon>
        <taxon>Campylobacterota</taxon>
        <taxon>Epsilonproteobacteria</taxon>
        <taxon>Campylobacterales</taxon>
        <taxon>Campylobacteraceae</taxon>
        <taxon>Campylobacter</taxon>
    </lineage>
</organism>
<reference evidence="3 4" key="1">
    <citation type="journal article" date="2014" name="Genome Biol. Evol.">
        <title>Comparative Genomics of the Campylobacter lari Group.</title>
        <authorList>
            <person name="Miller W.G."/>
            <person name="Yee E."/>
            <person name="Chapman M.H."/>
            <person name="Smith T.P."/>
            <person name="Bono J.L."/>
            <person name="Huynh S."/>
            <person name="Parker C.T."/>
            <person name="Vandamme P."/>
            <person name="Luong K."/>
            <person name="Korlach J."/>
        </authorList>
    </citation>
    <scope>NUCLEOTIDE SEQUENCE [LARGE SCALE GENOMIC DNA]</scope>
    <source>
        <strain evidence="3 4">LMG 24374</strain>
    </source>
</reference>
<dbReference type="NCBIfam" id="TIGR03349">
    <property type="entry name" value="IV_VI_DotU"/>
    <property type="match status" value="1"/>
</dbReference>